<dbReference type="GO" id="GO:0006465">
    <property type="term" value="P:signal peptide processing"/>
    <property type="evidence" value="ECO:0007669"/>
    <property type="project" value="InterPro"/>
</dbReference>
<evidence type="ECO:0000259" key="2">
    <source>
        <dbReference type="Pfam" id="PF10502"/>
    </source>
</evidence>
<name>T0IFL3_9SPHN</name>
<dbReference type="SUPFAM" id="SSF51306">
    <property type="entry name" value="LexA/Signal peptidase"/>
    <property type="match status" value="1"/>
</dbReference>
<dbReference type="PATRIC" id="fig|1096930.3.peg.4186"/>
<keyword evidence="1" id="KW-1133">Transmembrane helix</keyword>
<evidence type="ECO:0000256" key="1">
    <source>
        <dbReference type="SAM" id="Phobius"/>
    </source>
</evidence>
<keyword evidence="4" id="KW-1185">Reference proteome</keyword>
<dbReference type="EMBL" id="ATHL01000147">
    <property type="protein sequence ID" value="EQB08429.1"/>
    <property type="molecule type" value="Genomic_DNA"/>
</dbReference>
<accession>T0IFL3</accession>
<dbReference type="Proteomes" id="UP000015527">
    <property type="component" value="Unassembled WGS sequence"/>
</dbReference>
<dbReference type="eggNOG" id="COG4959">
    <property type="taxonomic scope" value="Bacteria"/>
</dbReference>
<dbReference type="InterPro" id="IPR019533">
    <property type="entry name" value="Peptidase_S26"/>
</dbReference>
<sequence length="194" mass="21716">MSGLSTPRSEALLQPLGTQARAEKRRFRNRLVIAALASFWVGALGQTAAMPPLPLLVWNASASAPMGLYWVNRKRELLPGETVIARMPYAWREFAAARRYLPSNVPLVKRVAASNGQQVCGLGPLIFIDGVPTVERRLRDGQGRPMPWWEGCWRLRHGQYFLLMKDSPESFDGRYFGITGGADIIGPARRIWAR</sequence>
<comment type="caution">
    <text evidence="3">The sequence shown here is derived from an EMBL/GenBank/DDBJ whole genome shotgun (WGS) entry which is preliminary data.</text>
</comment>
<dbReference type="AlphaFoldDB" id="T0IFL3"/>
<protein>
    <recommendedName>
        <fullName evidence="2">Peptidase S26 domain-containing protein</fullName>
    </recommendedName>
</protein>
<organism evidence="3 4">
    <name type="scientific">Novosphingobium lindaniclasticum LE124</name>
    <dbReference type="NCBI Taxonomy" id="1096930"/>
    <lineage>
        <taxon>Bacteria</taxon>
        <taxon>Pseudomonadati</taxon>
        <taxon>Pseudomonadota</taxon>
        <taxon>Alphaproteobacteria</taxon>
        <taxon>Sphingomonadales</taxon>
        <taxon>Sphingomonadaceae</taxon>
        <taxon>Novosphingobium</taxon>
    </lineage>
</organism>
<evidence type="ECO:0000313" key="3">
    <source>
        <dbReference type="EMBL" id="EQB08429.1"/>
    </source>
</evidence>
<feature type="domain" description="Peptidase S26" evidence="2">
    <location>
        <begin position="32"/>
        <end position="192"/>
    </location>
</feature>
<dbReference type="Pfam" id="PF10502">
    <property type="entry name" value="Peptidase_S26"/>
    <property type="match status" value="1"/>
</dbReference>
<proteinExistence type="predicted"/>
<dbReference type="Gene3D" id="2.10.109.10">
    <property type="entry name" value="Umud Fragment, subunit A"/>
    <property type="match status" value="1"/>
</dbReference>
<feature type="transmembrane region" description="Helical" evidence="1">
    <location>
        <begin position="31"/>
        <end position="49"/>
    </location>
</feature>
<gene>
    <name evidence="3" type="ORF">L284_21300</name>
</gene>
<keyword evidence="1" id="KW-0472">Membrane</keyword>
<dbReference type="InterPro" id="IPR036286">
    <property type="entry name" value="LexA/Signal_pep-like_sf"/>
</dbReference>
<dbReference type="GO" id="GO:0004252">
    <property type="term" value="F:serine-type endopeptidase activity"/>
    <property type="evidence" value="ECO:0007669"/>
    <property type="project" value="InterPro"/>
</dbReference>
<reference evidence="3 4" key="1">
    <citation type="journal article" date="2013" name="Genome Announc.">
        <title>Genome Sequence of Novosphingobium lindaniclasticum LE124T, Isolated from a Hexachlorocyclohexane Dumpsite.</title>
        <authorList>
            <person name="Saxena A."/>
            <person name="Nayyar N."/>
            <person name="Sangwan N."/>
            <person name="Kumari R."/>
            <person name="Khurana J.P."/>
            <person name="Lal R."/>
        </authorList>
    </citation>
    <scope>NUCLEOTIDE SEQUENCE [LARGE SCALE GENOMIC DNA]</scope>
    <source>
        <strain evidence="3 4">LE124</strain>
    </source>
</reference>
<keyword evidence="1" id="KW-0812">Transmembrane</keyword>
<evidence type="ECO:0000313" key="4">
    <source>
        <dbReference type="Proteomes" id="UP000015527"/>
    </source>
</evidence>
<dbReference type="RefSeq" id="WP_021235931.1">
    <property type="nucleotide sequence ID" value="NZ_ATHL01000147.1"/>
</dbReference>